<dbReference type="AlphaFoldDB" id="A0A812YCE1"/>
<protein>
    <submittedName>
        <fullName evidence="1">Uncharacterized protein</fullName>
    </submittedName>
</protein>
<evidence type="ECO:0000313" key="2">
    <source>
        <dbReference type="Proteomes" id="UP000601435"/>
    </source>
</evidence>
<comment type="caution">
    <text evidence="1">The sequence shown here is derived from an EMBL/GenBank/DDBJ whole genome shotgun (WGS) entry which is preliminary data.</text>
</comment>
<name>A0A812YCE1_9DINO</name>
<dbReference type="EMBL" id="CAJNJA010040819">
    <property type="protein sequence ID" value="CAE7769593.1"/>
    <property type="molecule type" value="Genomic_DNA"/>
</dbReference>
<proteinExistence type="predicted"/>
<accession>A0A812YCE1</accession>
<dbReference type="Proteomes" id="UP000601435">
    <property type="component" value="Unassembled WGS sequence"/>
</dbReference>
<sequence length="216" mass="23639">MSRAHDLPTGDAVDEFFQALEAQAALTQQGRWRLCYRGDFLLSGRTLPLPRVCLGHVARPWVRELLLASFLTPTARFQPIASFNVYSLTWTFFLHPGSCHTPNLFGCQNALYGVEQKANEDLRAMRAALRQKGAPDAAAQAQLKARLRKLADVALQLGTGSLKGIGLCMASASCEGAHFCWRLSGRRDAVSAMAVGRVRRQQTYLYTTLGADGLAA</sequence>
<keyword evidence="2" id="KW-1185">Reference proteome</keyword>
<organism evidence="1 2">
    <name type="scientific">Symbiodinium necroappetens</name>
    <dbReference type="NCBI Taxonomy" id="1628268"/>
    <lineage>
        <taxon>Eukaryota</taxon>
        <taxon>Sar</taxon>
        <taxon>Alveolata</taxon>
        <taxon>Dinophyceae</taxon>
        <taxon>Suessiales</taxon>
        <taxon>Symbiodiniaceae</taxon>
        <taxon>Symbiodinium</taxon>
    </lineage>
</organism>
<evidence type="ECO:0000313" key="1">
    <source>
        <dbReference type="EMBL" id="CAE7769593.1"/>
    </source>
</evidence>
<gene>
    <name evidence="1" type="ORF">SNEC2469_LOCUS22470</name>
</gene>
<reference evidence="1" key="1">
    <citation type="submission" date="2021-02" db="EMBL/GenBank/DDBJ databases">
        <authorList>
            <person name="Dougan E. K."/>
            <person name="Rhodes N."/>
            <person name="Thang M."/>
            <person name="Chan C."/>
        </authorList>
    </citation>
    <scope>NUCLEOTIDE SEQUENCE</scope>
</reference>